<feature type="domain" description="PTS EIIA type-2" evidence="1">
    <location>
        <begin position="23"/>
        <end position="166"/>
    </location>
</feature>
<reference evidence="2 3" key="1">
    <citation type="journal article" date="2015" name="Genome Announc.">
        <title>Expanding the biotechnology potential of lactobacilli through comparative genomics of 213 strains and associated genera.</title>
        <authorList>
            <person name="Sun Z."/>
            <person name="Harris H.M."/>
            <person name="McCann A."/>
            <person name="Guo C."/>
            <person name="Argimon S."/>
            <person name="Zhang W."/>
            <person name="Yang X."/>
            <person name="Jeffery I.B."/>
            <person name="Cooney J.C."/>
            <person name="Kagawa T.F."/>
            <person name="Liu W."/>
            <person name="Song Y."/>
            <person name="Salvetti E."/>
            <person name="Wrobel A."/>
            <person name="Rasinkangas P."/>
            <person name="Parkhill J."/>
            <person name="Rea M.C."/>
            <person name="O'Sullivan O."/>
            <person name="Ritari J."/>
            <person name="Douillard F.P."/>
            <person name="Paul Ross R."/>
            <person name="Yang R."/>
            <person name="Briner A.E."/>
            <person name="Felis G.E."/>
            <person name="de Vos W.M."/>
            <person name="Barrangou R."/>
            <person name="Klaenhammer T.R."/>
            <person name="Caufield P.W."/>
            <person name="Cui Y."/>
            <person name="Zhang H."/>
            <person name="O'Toole P.W."/>
        </authorList>
    </citation>
    <scope>NUCLEOTIDE SEQUENCE [LARGE SCALE GENOMIC DNA]</scope>
    <source>
        <strain evidence="2 3">DSM 14500</strain>
    </source>
</reference>
<dbReference type="GO" id="GO:0030295">
    <property type="term" value="F:protein kinase activator activity"/>
    <property type="evidence" value="ECO:0007669"/>
    <property type="project" value="TreeGrafter"/>
</dbReference>
<organism evidence="2 3">
    <name type="scientific">Companilactobacillus mindensis DSM 14500</name>
    <dbReference type="NCBI Taxonomy" id="1423770"/>
    <lineage>
        <taxon>Bacteria</taxon>
        <taxon>Bacillati</taxon>
        <taxon>Bacillota</taxon>
        <taxon>Bacilli</taxon>
        <taxon>Lactobacillales</taxon>
        <taxon>Lactobacillaceae</taxon>
        <taxon>Companilactobacillus</taxon>
    </lineage>
</organism>
<dbReference type="InterPro" id="IPR051541">
    <property type="entry name" value="PTS_SugarTrans_NitroReg"/>
</dbReference>
<protein>
    <recommendedName>
        <fullName evidence="1">PTS EIIA type-2 domain-containing protein</fullName>
    </recommendedName>
</protein>
<evidence type="ECO:0000259" key="1">
    <source>
        <dbReference type="PROSITE" id="PS51094"/>
    </source>
</evidence>
<dbReference type="SUPFAM" id="SSF55804">
    <property type="entry name" value="Phoshotransferase/anion transport protein"/>
    <property type="match status" value="1"/>
</dbReference>
<dbReference type="InterPro" id="IPR016152">
    <property type="entry name" value="PTrfase/Anion_transptr"/>
</dbReference>
<dbReference type="InterPro" id="IPR002178">
    <property type="entry name" value="PTS_EIIA_type-2_dom"/>
</dbReference>
<dbReference type="AlphaFoldDB" id="A0A0R1QQN6"/>
<dbReference type="PANTHER" id="PTHR47738:SF1">
    <property type="entry name" value="NITROGEN REGULATORY PROTEIN"/>
    <property type="match status" value="1"/>
</dbReference>
<dbReference type="PATRIC" id="fig|1423770.3.peg.955"/>
<name>A0A0R1QQN6_9LACO</name>
<evidence type="ECO:0000313" key="3">
    <source>
        <dbReference type="Proteomes" id="UP000050872"/>
    </source>
</evidence>
<dbReference type="CDD" id="cd00211">
    <property type="entry name" value="PTS_IIA_fru"/>
    <property type="match status" value="1"/>
</dbReference>
<gene>
    <name evidence="2" type="ORF">FD29_GL000926</name>
</gene>
<comment type="caution">
    <text evidence="2">The sequence shown here is derived from an EMBL/GenBank/DDBJ whole genome shotgun (WGS) entry which is preliminary data.</text>
</comment>
<sequence length="169" mass="19278">MWTNDKNISGQKPRVDQMSDFTKVLTAENVELNLSLKTRDEVLKKLSQMAQSIDESLDSESVYGRFLLRERGCSTALGEEIALPHAIDQSVTELTMQVITLDQPILWTAKEEVSVIIAFLIPAEEKNYQHVEYLASVAYLLQKKHFVSSLKKAKTEAEIVKLFEDRENF</sequence>
<evidence type="ECO:0000313" key="2">
    <source>
        <dbReference type="EMBL" id="KRL43467.1"/>
    </source>
</evidence>
<dbReference type="Gene3D" id="3.40.930.10">
    <property type="entry name" value="Mannitol-specific EII, Chain A"/>
    <property type="match status" value="1"/>
</dbReference>
<dbReference type="PROSITE" id="PS51094">
    <property type="entry name" value="PTS_EIIA_TYPE_2"/>
    <property type="match status" value="1"/>
</dbReference>
<proteinExistence type="predicted"/>
<dbReference type="EMBL" id="AZEZ01000083">
    <property type="protein sequence ID" value="KRL43467.1"/>
    <property type="molecule type" value="Genomic_DNA"/>
</dbReference>
<dbReference type="PANTHER" id="PTHR47738">
    <property type="entry name" value="PTS SYSTEM FRUCTOSE-LIKE EIIA COMPONENT-RELATED"/>
    <property type="match status" value="1"/>
</dbReference>
<dbReference type="STRING" id="1423770.FD29_GL000926"/>
<dbReference type="Proteomes" id="UP000050872">
    <property type="component" value="Unassembled WGS sequence"/>
</dbReference>
<keyword evidence="3" id="KW-1185">Reference proteome</keyword>
<dbReference type="Pfam" id="PF00359">
    <property type="entry name" value="PTS_EIIA_2"/>
    <property type="match status" value="1"/>
</dbReference>
<accession>A0A0R1QQN6</accession>